<feature type="domain" description="Metallo-beta-lactamase" evidence="1">
    <location>
        <begin position="9"/>
        <end position="175"/>
    </location>
</feature>
<evidence type="ECO:0000259" key="1">
    <source>
        <dbReference type="SMART" id="SM00849"/>
    </source>
</evidence>
<dbReference type="EMBL" id="DRTT01000177">
    <property type="protein sequence ID" value="HHF99114.1"/>
    <property type="molecule type" value="Genomic_DNA"/>
</dbReference>
<dbReference type="Proteomes" id="UP000886070">
    <property type="component" value="Unassembled WGS sequence"/>
</dbReference>
<dbReference type="AlphaFoldDB" id="A0A7V5I047"/>
<dbReference type="PANTHER" id="PTHR43546:SF8">
    <property type="entry name" value="METALLO-BETA-LACTAMASE DOMAIN-CONTAINING PROTEIN"/>
    <property type="match status" value="1"/>
</dbReference>
<gene>
    <name evidence="2" type="ORF">ENL39_06505</name>
</gene>
<dbReference type="SMART" id="SM00849">
    <property type="entry name" value="Lactamase_B"/>
    <property type="match status" value="1"/>
</dbReference>
<organism evidence="2">
    <name type="scientific">Aerophobetes bacterium</name>
    <dbReference type="NCBI Taxonomy" id="2030807"/>
    <lineage>
        <taxon>Bacteria</taxon>
        <taxon>Candidatus Aerophobota</taxon>
    </lineage>
</organism>
<dbReference type="Gene3D" id="3.60.15.10">
    <property type="entry name" value="Ribonuclease Z/Hydroxyacylglutathione hydrolase-like"/>
    <property type="match status" value="1"/>
</dbReference>
<dbReference type="InterPro" id="IPR001279">
    <property type="entry name" value="Metallo-B-lactamas"/>
</dbReference>
<sequence>MEVNITWLGHASFKIEGKGKVIYIDPWKIKEREEADIVLVTHSHYDHFSLEDIEKIRSDKTCFIAPSDVAVKLKGNVKKAKSGDEFSLEDVSVKAFPAYNVGKPYHPRANGWVGYVVEIEGVSIYHPGDTDFIPEMKDIKPYVALLPIGGTYTMGVEDALRAVDVLSPRIVIPMHYGEIVGSVDDAKRFSQKCKVEVKILTKGEKFKVELTE</sequence>
<name>A0A7V5I047_UNCAE</name>
<dbReference type="InterPro" id="IPR050114">
    <property type="entry name" value="UPF0173_UPF0282_UlaG_hydrolase"/>
</dbReference>
<reference evidence="2" key="1">
    <citation type="journal article" date="2020" name="mSystems">
        <title>Genome- and Community-Level Interaction Insights into Carbon Utilization and Element Cycling Functions of Hydrothermarchaeota in Hydrothermal Sediment.</title>
        <authorList>
            <person name="Zhou Z."/>
            <person name="Liu Y."/>
            <person name="Xu W."/>
            <person name="Pan J."/>
            <person name="Luo Z.H."/>
            <person name="Li M."/>
        </authorList>
    </citation>
    <scope>NUCLEOTIDE SEQUENCE [LARGE SCALE GENOMIC DNA]</scope>
    <source>
        <strain evidence="2">HyVt-92</strain>
    </source>
</reference>
<dbReference type="PANTHER" id="PTHR43546">
    <property type="entry name" value="UPF0173 METAL-DEPENDENT HYDROLASE MJ1163-RELATED"/>
    <property type="match status" value="1"/>
</dbReference>
<comment type="caution">
    <text evidence="2">The sequence shown here is derived from an EMBL/GenBank/DDBJ whole genome shotgun (WGS) entry which is preliminary data.</text>
</comment>
<dbReference type="Pfam" id="PF13483">
    <property type="entry name" value="Lactamase_B_3"/>
    <property type="match status" value="1"/>
</dbReference>
<dbReference type="SUPFAM" id="SSF56281">
    <property type="entry name" value="Metallo-hydrolase/oxidoreductase"/>
    <property type="match status" value="1"/>
</dbReference>
<accession>A0A7V5I047</accession>
<evidence type="ECO:0000313" key="2">
    <source>
        <dbReference type="EMBL" id="HHF99114.1"/>
    </source>
</evidence>
<proteinExistence type="predicted"/>
<protein>
    <submittedName>
        <fullName evidence="2">MBL fold metallo-hydrolase</fullName>
    </submittedName>
</protein>
<dbReference type="InterPro" id="IPR036866">
    <property type="entry name" value="RibonucZ/Hydroxyglut_hydro"/>
</dbReference>